<keyword evidence="2" id="KW-0812">Transmembrane</keyword>
<dbReference type="PANTHER" id="PTHR31902:SF14">
    <property type="entry name" value="ACTIN PATCHES DISTAL PROTEIN 1"/>
    <property type="match status" value="1"/>
</dbReference>
<reference evidence="4" key="1">
    <citation type="journal article" date="2019" name="Nat. Commun.">
        <title>The genome of broomcorn millet.</title>
        <authorList>
            <person name="Zou C."/>
            <person name="Miki D."/>
            <person name="Li D."/>
            <person name="Tang Q."/>
            <person name="Xiao L."/>
            <person name="Rajput S."/>
            <person name="Deng P."/>
            <person name="Jia W."/>
            <person name="Huang R."/>
            <person name="Zhang M."/>
            <person name="Sun Y."/>
            <person name="Hu J."/>
            <person name="Fu X."/>
            <person name="Schnable P.S."/>
            <person name="Li F."/>
            <person name="Zhang H."/>
            <person name="Feng B."/>
            <person name="Zhu X."/>
            <person name="Liu R."/>
            <person name="Schnable J.C."/>
            <person name="Zhu J.-K."/>
            <person name="Zhang H."/>
        </authorList>
    </citation>
    <scope>NUCLEOTIDE SEQUENCE [LARGE SCALE GENOMIC DNA]</scope>
</reference>
<dbReference type="STRING" id="4540.A0A3L6RSU4"/>
<proteinExistence type="predicted"/>
<feature type="transmembrane region" description="Helical" evidence="2">
    <location>
        <begin position="92"/>
        <end position="111"/>
    </location>
</feature>
<evidence type="ECO:0000256" key="1">
    <source>
        <dbReference type="SAM" id="MobiDB-lite"/>
    </source>
</evidence>
<feature type="region of interest" description="Disordered" evidence="1">
    <location>
        <begin position="39"/>
        <end position="77"/>
    </location>
</feature>
<dbReference type="OrthoDB" id="10253744at2759"/>
<keyword evidence="2" id="KW-1133">Transmembrane helix</keyword>
<protein>
    <submittedName>
        <fullName evidence="3">Uncharacterized protein</fullName>
    </submittedName>
</protein>
<evidence type="ECO:0000313" key="3">
    <source>
        <dbReference type="EMBL" id="RLN08364.1"/>
    </source>
</evidence>
<organism evidence="3 4">
    <name type="scientific">Panicum miliaceum</name>
    <name type="common">Proso millet</name>
    <name type="synonym">Broomcorn millet</name>
    <dbReference type="NCBI Taxonomy" id="4540"/>
    <lineage>
        <taxon>Eukaryota</taxon>
        <taxon>Viridiplantae</taxon>
        <taxon>Streptophyta</taxon>
        <taxon>Embryophyta</taxon>
        <taxon>Tracheophyta</taxon>
        <taxon>Spermatophyta</taxon>
        <taxon>Magnoliopsida</taxon>
        <taxon>Liliopsida</taxon>
        <taxon>Poales</taxon>
        <taxon>Poaceae</taxon>
        <taxon>PACMAD clade</taxon>
        <taxon>Panicoideae</taxon>
        <taxon>Panicodae</taxon>
        <taxon>Paniceae</taxon>
        <taxon>Panicinae</taxon>
        <taxon>Panicum</taxon>
        <taxon>Panicum sect. Panicum</taxon>
    </lineage>
</organism>
<keyword evidence="2" id="KW-0472">Membrane</keyword>
<dbReference type="Proteomes" id="UP000275267">
    <property type="component" value="Unassembled WGS sequence"/>
</dbReference>
<sequence>MVPKNPLKKLEQMVLLATLQQLVDAARAMVASLSAKLTYQRKKQDKSVAAEQNQKGSQQENDKESGTGSKKGHTKTCPMPTWFETWERADTYAALAVVAAAASAFVAFRIYKNLN</sequence>
<keyword evidence="4" id="KW-1185">Reference proteome</keyword>
<gene>
    <name evidence="3" type="ORF">C2845_PM11G27510</name>
</gene>
<accession>A0A3L6RSU4</accession>
<comment type="caution">
    <text evidence="3">The sequence shown here is derived from an EMBL/GenBank/DDBJ whole genome shotgun (WGS) entry which is preliminary data.</text>
</comment>
<dbReference type="AlphaFoldDB" id="A0A3L6RSU4"/>
<dbReference type="EMBL" id="PQIB02000007">
    <property type="protein sequence ID" value="RLN08364.1"/>
    <property type="molecule type" value="Genomic_DNA"/>
</dbReference>
<evidence type="ECO:0000256" key="2">
    <source>
        <dbReference type="SAM" id="Phobius"/>
    </source>
</evidence>
<dbReference type="InterPro" id="IPR009737">
    <property type="entry name" value="Aim32/Apd1-like"/>
</dbReference>
<dbReference type="PANTHER" id="PTHR31902">
    <property type="entry name" value="ACTIN PATCHES DISTAL PROTEIN 1"/>
    <property type="match status" value="1"/>
</dbReference>
<name>A0A3L6RSU4_PANMI</name>
<evidence type="ECO:0000313" key="4">
    <source>
        <dbReference type="Proteomes" id="UP000275267"/>
    </source>
</evidence>
<feature type="compositionally biased region" description="Polar residues" evidence="1">
    <location>
        <begin position="50"/>
        <end position="59"/>
    </location>
</feature>